<dbReference type="Proteomes" id="UP000309992">
    <property type="component" value="Unassembled WGS sequence"/>
</dbReference>
<accession>A0ABY2RSY4</accession>
<dbReference type="Gene3D" id="2.30.30.40">
    <property type="entry name" value="SH3 Domains"/>
    <property type="match status" value="1"/>
</dbReference>
<dbReference type="RefSeq" id="WP_137097398.1">
    <property type="nucleotide sequence ID" value="NZ_SWMS01000048.1"/>
</dbReference>
<evidence type="ECO:0000313" key="1">
    <source>
        <dbReference type="EMBL" id="TKG59029.1"/>
    </source>
</evidence>
<protein>
    <submittedName>
        <fullName evidence="1">SH3 domain-containing protein</fullName>
    </submittedName>
</protein>
<dbReference type="EMBL" id="SWMS01000048">
    <property type="protein sequence ID" value="TKG59029.1"/>
    <property type="molecule type" value="Genomic_DNA"/>
</dbReference>
<gene>
    <name evidence="1" type="ORF">FCN18_37265</name>
</gene>
<sequence length="105" mass="10994">MVLGIPKKTLIMLGLLVGVVVIFALGSDQQSSGAEGGSSECRVTVTADILNVRAGPGLDAEIVGKYRQDAEAEASTKVQNGFRQLSENRWAADDFLEPVDGANCG</sequence>
<name>A0ABY2RSY4_9PSEU</name>
<comment type="caution">
    <text evidence="1">The sequence shown here is derived from an EMBL/GenBank/DDBJ whole genome shotgun (WGS) entry which is preliminary data.</text>
</comment>
<reference evidence="1 2" key="1">
    <citation type="journal article" date="2015" name="Antonie Van Leeuwenhoek">
        <title>Prauserella endophytica sp. nov., an endophytic actinobacterium isolated from Tamarix taklamakanensis.</title>
        <authorList>
            <person name="Liu J.M."/>
            <person name="Habden X."/>
            <person name="Guo L."/>
            <person name="Tuo L."/>
            <person name="Jiang Z.K."/>
            <person name="Liu S.W."/>
            <person name="Liu X.F."/>
            <person name="Chen L."/>
            <person name="Li R.F."/>
            <person name="Zhang Y.Q."/>
            <person name="Sun C.H."/>
        </authorList>
    </citation>
    <scope>NUCLEOTIDE SEQUENCE [LARGE SCALE GENOMIC DNA]</scope>
    <source>
        <strain evidence="1 2">CGMCC 4.7182</strain>
    </source>
</reference>
<organism evidence="1 2">
    <name type="scientific">Prauserella endophytica</name>
    <dbReference type="NCBI Taxonomy" id="1592324"/>
    <lineage>
        <taxon>Bacteria</taxon>
        <taxon>Bacillati</taxon>
        <taxon>Actinomycetota</taxon>
        <taxon>Actinomycetes</taxon>
        <taxon>Pseudonocardiales</taxon>
        <taxon>Pseudonocardiaceae</taxon>
        <taxon>Prauserella</taxon>
        <taxon>Prauserella coralliicola group</taxon>
    </lineage>
</organism>
<evidence type="ECO:0000313" key="2">
    <source>
        <dbReference type="Proteomes" id="UP000309992"/>
    </source>
</evidence>
<keyword evidence="2" id="KW-1185">Reference proteome</keyword>
<proteinExistence type="predicted"/>